<dbReference type="EC" id="5.3.3.10" evidence="5"/>
<dbReference type="KEGG" id="bly:A2T55_04345"/>
<evidence type="ECO:0000313" key="5">
    <source>
        <dbReference type="EMBL" id="KHS53216.1"/>
    </source>
</evidence>
<evidence type="ECO:0000313" key="7">
    <source>
        <dbReference type="Proteomes" id="UP000075950"/>
    </source>
</evidence>
<evidence type="ECO:0000256" key="2">
    <source>
        <dbReference type="PIRSR" id="PIRSR605493-1"/>
    </source>
</evidence>
<feature type="binding site" evidence="2">
    <location>
        <position position="387"/>
    </location>
    <ligand>
        <name>Mg(2+)</name>
        <dbReference type="ChEBI" id="CHEBI:18420"/>
    </ligand>
</feature>
<name>A0A0B9A3I4_BRELN</name>
<evidence type="ECO:0000313" key="4">
    <source>
        <dbReference type="EMBL" id="AMT93108.1"/>
    </source>
</evidence>
<dbReference type="STRING" id="1703.BLSMQ_0804"/>
<evidence type="ECO:0000256" key="1">
    <source>
        <dbReference type="ARBA" id="ARBA00022723"/>
    </source>
</evidence>
<proteinExistence type="predicted"/>
<feature type="binding site" evidence="2">
    <location>
        <begin position="364"/>
        <end position="367"/>
    </location>
    <ligand>
        <name>substrate</name>
    </ligand>
</feature>
<dbReference type="InterPro" id="IPR036663">
    <property type="entry name" value="Fumarylacetoacetase_C_sf"/>
</dbReference>
<dbReference type="InterPro" id="IPR011234">
    <property type="entry name" value="Fumarylacetoacetase-like_C"/>
</dbReference>
<evidence type="ECO:0000259" key="3">
    <source>
        <dbReference type="Pfam" id="PF01557"/>
    </source>
</evidence>
<dbReference type="EMBL" id="JTJZ01000016">
    <property type="protein sequence ID" value="KHS53216.1"/>
    <property type="molecule type" value="Genomic_DNA"/>
</dbReference>
<evidence type="ECO:0000313" key="6">
    <source>
        <dbReference type="Proteomes" id="UP000031488"/>
    </source>
</evidence>
<comment type="cofactor">
    <cofactor evidence="2">
        <name>Mg(2+)</name>
        <dbReference type="ChEBI" id="CHEBI:18420"/>
    </cofactor>
</comment>
<dbReference type="GO" id="GO:0046872">
    <property type="term" value="F:metal ion binding"/>
    <property type="evidence" value="ECO:0007669"/>
    <property type="project" value="UniProtKB-KW"/>
</dbReference>
<dbReference type="GO" id="GO:0008704">
    <property type="term" value="F:5-carboxymethyl-2-hydroxymuconate delta-isomerase activity"/>
    <property type="evidence" value="ECO:0007669"/>
    <property type="project" value="UniProtKB-EC"/>
</dbReference>
<organism evidence="5 6">
    <name type="scientific">Brevibacterium linens</name>
    <dbReference type="NCBI Taxonomy" id="1703"/>
    <lineage>
        <taxon>Bacteria</taxon>
        <taxon>Bacillati</taxon>
        <taxon>Actinomycetota</taxon>
        <taxon>Actinomycetes</taxon>
        <taxon>Micrococcales</taxon>
        <taxon>Brevibacteriaceae</taxon>
        <taxon>Brevibacterium</taxon>
    </lineage>
</organism>
<dbReference type="Proteomes" id="UP000031488">
    <property type="component" value="Unassembled WGS sequence"/>
</dbReference>
<reference evidence="7" key="3">
    <citation type="submission" date="2016-03" db="EMBL/GenBank/DDBJ databases">
        <authorList>
            <person name="Ploux O."/>
        </authorList>
    </citation>
    <scope>NUCLEOTIDE SEQUENCE [LARGE SCALE GENOMIC DNA]</scope>
    <source>
        <strain evidence="7">BS258</strain>
    </source>
</reference>
<dbReference type="PATRIC" id="fig|1703.6.peg.1048"/>
<dbReference type="PANTHER" id="PTHR11820">
    <property type="entry name" value="ACYLPYRUVASE"/>
    <property type="match status" value="1"/>
</dbReference>
<dbReference type="SUPFAM" id="SSF89562">
    <property type="entry name" value="RraA-like"/>
    <property type="match status" value="1"/>
</dbReference>
<dbReference type="CDD" id="cd16841">
    <property type="entry name" value="RraA_family"/>
    <property type="match status" value="1"/>
</dbReference>
<reference evidence="5 6" key="1">
    <citation type="submission" date="2014-11" db="EMBL/GenBank/DDBJ databases">
        <title>Draft Genome Sequence of Brevibacterium linens AE038-8.</title>
        <authorList>
            <person name="Maizel D."/>
            <person name="Utturkar S.M."/>
            <person name="Brown S.D."/>
            <person name="Ferrero M."/>
            <person name="Rosen B.P."/>
        </authorList>
    </citation>
    <scope>NUCLEOTIDE SEQUENCE [LARGE SCALE GENOMIC DNA]</scope>
    <source>
        <strain evidence="5 6">AE038-8</strain>
    </source>
</reference>
<dbReference type="EMBL" id="CP014869">
    <property type="protein sequence ID" value="AMT93108.1"/>
    <property type="molecule type" value="Genomic_DNA"/>
</dbReference>
<keyword evidence="6" id="KW-1185">Reference proteome</keyword>
<dbReference type="NCBIfam" id="NF009399">
    <property type="entry name" value="PRK12764.1"/>
    <property type="match status" value="1"/>
</dbReference>
<sequence length="496" mass="51190">MSTPAGVPARPGKVIAVHVAYESRAAQRGKRPAQPSYFLKAASSVAASGQTIERPAGTSLLAFEGEVAIVIGTAARNIAEADAWSYVAGVTASNDFGLYDMKTPDKGSNVRSKSRDGYTPLGPELIPAAEAAPDSLRLRTWVNGEVVQDDGTRADQLIFTLPRIVADLSQHLTLEPGDVILTGTPAGSSVVAPGDTVEVEVTAASANGNELSSGRLTTTVVEGPGDFDESLGSVPAVNEALTVDAWGSREAAGLAPESNADDSAATGLGDDLIAKLTEAPTAGLSAQLRARGLNNVVIESVAPLKPGSKIVGTAKTLRFVPNREDLFKSHGGGYNAQKQAFDSIRPGEVVVIEARGESGSGTLGDILALRAKSLGATGVITDGGVRDSAEVAGILPVFATAKNPAVLGRRHVPWESDVAVACGNATVLPGDVIVADDDGAIVIPRDLTEEVVDAALAKEIEDGWVAEQVGAGNPIEGLFPPKGEWKAKFDEWKASR</sequence>
<protein>
    <submittedName>
        <fullName evidence="5">5-carboxymethyl-2-hydroxymuconate Delta-isomerase</fullName>
        <ecNumber evidence="5">5.3.3.10</ecNumber>
    </submittedName>
</protein>
<dbReference type="OrthoDB" id="9805307at2"/>
<keyword evidence="5" id="KW-0413">Isomerase</keyword>
<feature type="domain" description="Fumarylacetoacetase-like C-terminal" evidence="3">
    <location>
        <begin position="14"/>
        <end position="207"/>
    </location>
</feature>
<dbReference type="Gene3D" id="3.90.850.10">
    <property type="entry name" value="Fumarylacetoacetase-like, C-terminal domain"/>
    <property type="match status" value="1"/>
</dbReference>
<keyword evidence="1 2" id="KW-0479">Metal-binding</keyword>
<feature type="binding site" evidence="2">
    <location>
        <position position="386"/>
    </location>
    <ligand>
        <name>substrate</name>
    </ligand>
</feature>
<gene>
    <name evidence="4" type="ORF">A2T55_04345</name>
    <name evidence="5" type="ORF">AE0388_1159</name>
</gene>
<dbReference type="Proteomes" id="UP000075950">
    <property type="component" value="Chromosome"/>
</dbReference>
<dbReference type="PANTHER" id="PTHR11820:SF112">
    <property type="entry name" value="FUMARYLACETOACETATE HYDROLASE FAMILY PROTEIN (AFU_ORTHOLOGUE AFUA_1G02370)-RELATED"/>
    <property type="match status" value="1"/>
</dbReference>
<dbReference type="Pfam" id="PF03737">
    <property type="entry name" value="RraA-like"/>
    <property type="match status" value="1"/>
</dbReference>
<dbReference type="Gene3D" id="3.50.30.40">
    <property type="entry name" value="Ribonuclease E inhibitor RraA/RraA-like"/>
    <property type="match status" value="1"/>
</dbReference>
<dbReference type="RefSeq" id="WP_039207935.1">
    <property type="nucleotide sequence ID" value="NZ_CP014869.1"/>
</dbReference>
<dbReference type="InterPro" id="IPR036704">
    <property type="entry name" value="RraA/RraA-like_sf"/>
</dbReference>
<accession>A0A142NK05</accession>
<dbReference type="AlphaFoldDB" id="A0A0B9A3I4"/>
<dbReference type="SUPFAM" id="SSF56529">
    <property type="entry name" value="FAH"/>
    <property type="match status" value="1"/>
</dbReference>
<reference evidence="4" key="2">
    <citation type="submission" date="2016-03" db="EMBL/GenBank/DDBJ databases">
        <authorList>
            <person name="Zhu Y."/>
            <person name="Sun C."/>
        </authorList>
    </citation>
    <scope>NUCLEOTIDE SEQUENCE</scope>
    <source>
        <strain evidence="4">BS258</strain>
    </source>
</reference>
<keyword evidence="2" id="KW-0460">Magnesium</keyword>
<accession>A0A0B9A3I4</accession>
<dbReference type="NCBIfam" id="NF006093">
    <property type="entry name" value="PRK08245.1"/>
    <property type="match status" value="1"/>
</dbReference>
<dbReference type="InterPro" id="IPR005493">
    <property type="entry name" value="RraA/RraA-like"/>
</dbReference>
<dbReference type="Pfam" id="PF01557">
    <property type="entry name" value="FAA_hydrolase"/>
    <property type="match status" value="1"/>
</dbReference>